<dbReference type="Proteomes" id="UP000070544">
    <property type="component" value="Unassembled WGS sequence"/>
</dbReference>
<reference evidence="7 8" key="1">
    <citation type="journal article" date="2015" name="Genome Biol. Evol.">
        <title>Phylogenomic analyses indicate that early fungi evolved digesting cell walls of algal ancestors of land plants.</title>
        <authorList>
            <person name="Chang Y."/>
            <person name="Wang S."/>
            <person name="Sekimoto S."/>
            <person name="Aerts A.L."/>
            <person name="Choi C."/>
            <person name="Clum A."/>
            <person name="LaButti K.M."/>
            <person name="Lindquist E.A."/>
            <person name="Yee Ngan C."/>
            <person name="Ohm R.A."/>
            <person name="Salamov A.A."/>
            <person name="Grigoriev I.V."/>
            <person name="Spatafora J.W."/>
            <person name="Berbee M.L."/>
        </authorList>
    </citation>
    <scope>NUCLEOTIDE SEQUENCE [LARGE SCALE GENOMIC DNA]</scope>
    <source>
        <strain evidence="7 8">JEL478</strain>
    </source>
</reference>
<evidence type="ECO:0000256" key="6">
    <source>
        <dbReference type="SAM" id="Phobius"/>
    </source>
</evidence>
<dbReference type="InterPro" id="IPR000791">
    <property type="entry name" value="Gpr1/Fun34/SatP-like"/>
</dbReference>
<dbReference type="InterPro" id="IPR047623">
    <property type="entry name" value="SatP"/>
</dbReference>
<gene>
    <name evidence="7" type="ORF">M427DRAFT_72648</name>
</gene>
<keyword evidence="4 6" id="KW-1133">Transmembrane helix</keyword>
<evidence type="ECO:0000256" key="2">
    <source>
        <dbReference type="ARBA" id="ARBA00005587"/>
    </source>
</evidence>
<feature type="transmembrane region" description="Helical" evidence="6">
    <location>
        <begin position="147"/>
        <end position="164"/>
    </location>
</feature>
<evidence type="ECO:0000256" key="1">
    <source>
        <dbReference type="ARBA" id="ARBA00004141"/>
    </source>
</evidence>
<feature type="transmembrane region" description="Helical" evidence="6">
    <location>
        <begin position="83"/>
        <end position="106"/>
    </location>
</feature>
<dbReference type="Pfam" id="PF01184">
    <property type="entry name" value="Gpr1_Fun34_YaaH"/>
    <property type="match status" value="1"/>
</dbReference>
<dbReference type="OrthoDB" id="3648309at2759"/>
<accession>A0A139A4J5</accession>
<dbReference type="EMBL" id="KQ965797">
    <property type="protein sequence ID" value="KXS11747.1"/>
    <property type="molecule type" value="Genomic_DNA"/>
</dbReference>
<feature type="transmembrane region" description="Helical" evidence="6">
    <location>
        <begin position="121"/>
        <end position="140"/>
    </location>
</feature>
<feature type="transmembrane region" description="Helical" evidence="6">
    <location>
        <begin position="56"/>
        <end position="78"/>
    </location>
</feature>
<keyword evidence="8" id="KW-1185">Reference proteome</keyword>
<dbReference type="PANTHER" id="PTHR30178:SF3">
    <property type="entry name" value="SUCCINATE-ACETATE_PROTON SYMPORTER SATP"/>
    <property type="match status" value="1"/>
</dbReference>
<keyword evidence="5 6" id="KW-0472">Membrane</keyword>
<evidence type="ECO:0000256" key="4">
    <source>
        <dbReference type="ARBA" id="ARBA00022989"/>
    </source>
</evidence>
<keyword evidence="3 6" id="KW-0812">Transmembrane</keyword>
<evidence type="ECO:0000256" key="3">
    <source>
        <dbReference type="ARBA" id="ARBA00022692"/>
    </source>
</evidence>
<evidence type="ECO:0000313" key="7">
    <source>
        <dbReference type="EMBL" id="KXS11747.1"/>
    </source>
</evidence>
<name>A0A139A4J5_GONPJ</name>
<feature type="transmembrane region" description="Helical" evidence="6">
    <location>
        <begin position="27"/>
        <end position="50"/>
    </location>
</feature>
<dbReference type="PANTHER" id="PTHR30178">
    <property type="entry name" value="INNER MEMBRANE PROTEIN YAAH"/>
    <property type="match status" value="1"/>
</dbReference>
<proteinExistence type="inferred from homology"/>
<dbReference type="GO" id="GO:0005886">
    <property type="term" value="C:plasma membrane"/>
    <property type="evidence" value="ECO:0007669"/>
    <property type="project" value="TreeGrafter"/>
</dbReference>
<comment type="similarity">
    <text evidence="2">Belongs to the acetate uptake transporter (AceTr) (TC 2.A.96) family.</text>
</comment>
<feature type="transmembrane region" description="Helical" evidence="6">
    <location>
        <begin position="170"/>
        <end position="190"/>
    </location>
</feature>
<protein>
    <submittedName>
        <fullName evidence="7">Uncharacterized protein</fullName>
    </submittedName>
</protein>
<dbReference type="GO" id="GO:0015360">
    <property type="term" value="F:acetate:proton symporter activity"/>
    <property type="evidence" value="ECO:0007669"/>
    <property type="project" value="TreeGrafter"/>
</dbReference>
<organism evidence="7 8">
    <name type="scientific">Gonapodya prolifera (strain JEL478)</name>
    <name type="common">Monoblepharis prolifera</name>
    <dbReference type="NCBI Taxonomy" id="1344416"/>
    <lineage>
        <taxon>Eukaryota</taxon>
        <taxon>Fungi</taxon>
        <taxon>Fungi incertae sedis</taxon>
        <taxon>Chytridiomycota</taxon>
        <taxon>Chytridiomycota incertae sedis</taxon>
        <taxon>Monoblepharidomycetes</taxon>
        <taxon>Monoblepharidales</taxon>
        <taxon>Gonapodyaceae</taxon>
        <taxon>Gonapodya</taxon>
    </lineage>
</organism>
<sequence>MASDKSAPGLLPTGVLKIDAHSTSANTLAFGLLGFATQVTFIGLLGTGLIEPAGAALVFTFFVVTGVLQLVIAGVHLVGKNNLLACTAMVTFGGYVTSIGLFQLLVMSDTIKVGGPIKDSLTAMFTLYAYITFMCMVATLKTNLANVINFFGVFVMFALSAAGSHTESPAVNLAAAWVGLFTGISAYYSASAVFLGEFFEYPVLPVGDLSRFWNRKSAAARGIQRHMSEATIFVSSEVEA</sequence>
<evidence type="ECO:0000313" key="8">
    <source>
        <dbReference type="Proteomes" id="UP000070544"/>
    </source>
</evidence>
<dbReference type="STRING" id="1344416.A0A139A4J5"/>
<dbReference type="AlphaFoldDB" id="A0A139A4J5"/>
<dbReference type="GO" id="GO:0071422">
    <property type="term" value="P:succinate transmembrane transport"/>
    <property type="evidence" value="ECO:0007669"/>
    <property type="project" value="TreeGrafter"/>
</dbReference>
<dbReference type="NCBIfam" id="NF038013">
    <property type="entry name" value="AceTr_1"/>
    <property type="match status" value="1"/>
</dbReference>
<evidence type="ECO:0000256" key="5">
    <source>
        <dbReference type="ARBA" id="ARBA00023136"/>
    </source>
</evidence>
<comment type="subcellular location">
    <subcellularLocation>
        <location evidence="1">Membrane</location>
        <topology evidence="1">Multi-pass membrane protein</topology>
    </subcellularLocation>
</comment>